<dbReference type="InterPro" id="IPR007650">
    <property type="entry name" value="Zf-FLZ_dom"/>
</dbReference>
<evidence type="ECO:0000256" key="1">
    <source>
        <dbReference type="ARBA" id="ARBA00009374"/>
    </source>
</evidence>
<accession>A0A2N9I370</accession>
<evidence type="ECO:0000256" key="4">
    <source>
        <dbReference type="PROSITE-ProRule" id="PRU01131"/>
    </source>
</evidence>
<evidence type="ECO:0000313" key="6">
    <source>
        <dbReference type="EMBL" id="SPD18469.1"/>
    </source>
</evidence>
<feature type="zinc finger region" description="FLZ-type" evidence="4">
    <location>
        <begin position="342"/>
        <end position="386"/>
    </location>
</feature>
<gene>
    <name evidence="6" type="ORF">FSB_LOCUS46351</name>
</gene>
<reference evidence="6" key="1">
    <citation type="submission" date="2018-02" db="EMBL/GenBank/DDBJ databases">
        <authorList>
            <person name="Cohen D.B."/>
            <person name="Kent A.D."/>
        </authorList>
    </citation>
    <scope>NUCLEOTIDE SEQUENCE</scope>
</reference>
<evidence type="ECO:0000259" key="5">
    <source>
        <dbReference type="PROSITE" id="PS51795"/>
    </source>
</evidence>
<dbReference type="AlphaFoldDB" id="A0A2N9I370"/>
<dbReference type="PROSITE" id="PS51795">
    <property type="entry name" value="ZF_FLZ"/>
    <property type="match status" value="1"/>
</dbReference>
<organism evidence="6">
    <name type="scientific">Fagus sylvatica</name>
    <name type="common">Beechnut</name>
    <dbReference type="NCBI Taxonomy" id="28930"/>
    <lineage>
        <taxon>Eukaryota</taxon>
        <taxon>Viridiplantae</taxon>
        <taxon>Streptophyta</taxon>
        <taxon>Embryophyta</taxon>
        <taxon>Tracheophyta</taxon>
        <taxon>Spermatophyta</taxon>
        <taxon>Magnoliopsida</taxon>
        <taxon>eudicotyledons</taxon>
        <taxon>Gunneridae</taxon>
        <taxon>Pentapetalae</taxon>
        <taxon>rosids</taxon>
        <taxon>fabids</taxon>
        <taxon>Fagales</taxon>
        <taxon>Fagaceae</taxon>
        <taxon>Fagus</taxon>
    </lineage>
</organism>
<protein>
    <recommendedName>
        <fullName evidence="5">FLZ-type domain-containing protein</fullName>
    </recommendedName>
</protein>
<feature type="domain" description="FLZ-type" evidence="5">
    <location>
        <begin position="342"/>
        <end position="386"/>
    </location>
</feature>
<dbReference type="EMBL" id="OIVN01004635">
    <property type="protein sequence ID" value="SPD18469.1"/>
    <property type="molecule type" value="Genomic_DNA"/>
</dbReference>
<dbReference type="PANTHER" id="PTHR46868:SF4">
    <property type="entry name" value="FLZ-TYPE DOMAIN-CONTAINING PROTEIN"/>
    <property type="match status" value="1"/>
</dbReference>
<sequence length="413" mass="45212">MQFLDNAEERSIHSGLMADSASESFQSDILGLRHRSSSLFSIPGFIVGFGTKCLSESDSVRSPTSPLDLKVFANLGNPFSLRSPRSQFQSGHRKKWDCNKVGLGIVNSLVNETKPSVEVLDSPRTKNVIFGPQVKTNIHNTPKHYLESLNSSVKSNSLPKNYTFSPLPKTRTLSPKLGGTDVVSGNEGVPSEFEPTKTFTSCLSDISRSSSSNIDLTQTRSLGFMNFCPENKTTILSSPPVISEGSQVVNSLGNKPSSLPIPIGSSQGLIGSLSAKEIELSEDYTCIISHGPNPKTTHIFGDCVLDCHTNELANFGKKEESGVILPEVAKNPKGLTPSHSDEIFSFCYFCKKRLEEGEDIYMYRGEKAFCSFDCRAEEIFAEESELAYNNSSESSPESSYHEDFFLMGMPFAS</sequence>
<evidence type="ECO:0000256" key="3">
    <source>
        <dbReference type="ARBA" id="ARBA00022771"/>
    </source>
</evidence>
<keyword evidence="2" id="KW-0479">Metal-binding</keyword>
<keyword evidence="3" id="KW-0862">Zinc</keyword>
<dbReference type="GO" id="GO:0008270">
    <property type="term" value="F:zinc ion binding"/>
    <property type="evidence" value="ECO:0007669"/>
    <property type="project" value="UniProtKB-KW"/>
</dbReference>
<name>A0A2N9I370_FAGSY</name>
<dbReference type="Pfam" id="PF04570">
    <property type="entry name" value="zf-FLZ"/>
    <property type="match status" value="1"/>
</dbReference>
<comment type="similarity">
    <text evidence="1">Belongs to the FLZ family.</text>
</comment>
<dbReference type="PANTHER" id="PTHR46868">
    <property type="entry name" value="FCS-LIKE ZINC FINGER 11"/>
    <property type="match status" value="1"/>
</dbReference>
<keyword evidence="3" id="KW-0863">Zinc-finger</keyword>
<evidence type="ECO:0000256" key="2">
    <source>
        <dbReference type="ARBA" id="ARBA00022723"/>
    </source>
</evidence>
<proteinExistence type="inferred from homology"/>
<dbReference type="InterPro" id="IPR044585">
    <property type="entry name" value="FLZ10/11"/>
</dbReference>